<feature type="compositionally biased region" description="Low complexity" evidence="1">
    <location>
        <begin position="444"/>
        <end position="463"/>
    </location>
</feature>
<accession>A0A8J2LSX4</accession>
<dbReference type="OrthoDB" id="2123594at2759"/>
<organism evidence="2 3">
    <name type="scientific">Allacma fusca</name>
    <dbReference type="NCBI Taxonomy" id="39272"/>
    <lineage>
        <taxon>Eukaryota</taxon>
        <taxon>Metazoa</taxon>
        <taxon>Ecdysozoa</taxon>
        <taxon>Arthropoda</taxon>
        <taxon>Hexapoda</taxon>
        <taxon>Collembola</taxon>
        <taxon>Symphypleona</taxon>
        <taxon>Sminthuridae</taxon>
        <taxon>Allacma</taxon>
    </lineage>
</organism>
<evidence type="ECO:0000313" key="2">
    <source>
        <dbReference type="EMBL" id="CAG7837458.1"/>
    </source>
</evidence>
<dbReference type="EMBL" id="CAJVCH010571417">
    <property type="protein sequence ID" value="CAG7837458.1"/>
    <property type="molecule type" value="Genomic_DNA"/>
</dbReference>
<dbReference type="Proteomes" id="UP000708208">
    <property type="component" value="Unassembled WGS sequence"/>
</dbReference>
<feature type="compositionally biased region" description="Low complexity" evidence="1">
    <location>
        <begin position="395"/>
        <end position="421"/>
    </location>
</feature>
<sequence>MVFTFNNLGTFKTNVIGKFPHRHVNVIHGGPKHGHGANPSELDLQKIQPSKSAESSSISTPTFLQSAGSSQNTSLPSSRGSHKSRVVRIFDSRYPSGSSIPIERFYPEPIIRYLPGEVDKSGKSSEISPSKLALYPHTKVQPNMMGLSYEDESVLDSQDDDKILSIPKLVREEGSITDLTRMDIAPHKTLWQRLKNVLSFKKEGVGKHLTSKTDFLPLALPDSSLKSPNNCCWPEKRLAITDINDNTVGDDAQNSISNILLSFAKAEASVAANKSVLSSRPTSALDETSQDKSTRSKLFFVVYGVRYDESSETTLNSLGIKDADSTSRILELQPDESPTYNEILSNETSVEDHKQDSNSGMNSAIACAKQTSNKRVPRRDILEPKLALTRRDSDSALGTESESLEGSGSSDEQSTSSKGSGIQFEETEDEGHYDMIRDDKYEESSASGASTASASPVAPPKKSVSWKKKLATPLKPSSAKSKWDIRNRINAVSTHLVDGKLMKSINNFCRSDNSKHPSMKKSDRKINFATRPKPSGKLVRRSTQYVSNKTINGILKEEYLTPKSSDMSMVSFVEPSKHSLLPLRDSRGGVPLKYVSHTEAFNRRAEGVIIDAYRETVKFAENNQHMYNSKYYDNELDSDYYTNHDGMSLVDEFGNPHRHYMGNYYYARAKAPEKVAKQRVIITDSGQECFIVSPKKEQHFGSVRNTASFPDNFKPNKRDFVRENAIRAGRLPPSPSVPAPKYVDDRFGTKHYRISSGCYPNYVFKKNYGQTPRYIKQIKQELQNNKIAISTSKGPIYFSLY</sequence>
<keyword evidence="3" id="KW-1185">Reference proteome</keyword>
<feature type="compositionally biased region" description="Polar residues" evidence="1">
    <location>
        <begin position="47"/>
        <end position="79"/>
    </location>
</feature>
<dbReference type="AlphaFoldDB" id="A0A8J2LSX4"/>
<reference evidence="2" key="1">
    <citation type="submission" date="2021-06" db="EMBL/GenBank/DDBJ databases">
        <authorList>
            <person name="Hodson N. C."/>
            <person name="Mongue J. A."/>
            <person name="Jaron S. K."/>
        </authorList>
    </citation>
    <scope>NUCLEOTIDE SEQUENCE</scope>
</reference>
<proteinExistence type="predicted"/>
<comment type="caution">
    <text evidence="2">The sequence shown here is derived from an EMBL/GenBank/DDBJ whole genome shotgun (WGS) entry which is preliminary data.</text>
</comment>
<evidence type="ECO:0000256" key="1">
    <source>
        <dbReference type="SAM" id="MobiDB-lite"/>
    </source>
</evidence>
<name>A0A8J2LSX4_9HEXA</name>
<evidence type="ECO:0000313" key="3">
    <source>
        <dbReference type="Proteomes" id="UP000708208"/>
    </source>
</evidence>
<gene>
    <name evidence="2" type="ORF">AFUS01_LOCUS46571</name>
</gene>
<feature type="compositionally biased region" description="Basic and acidic residues" evidence="1">
    <location>
        <begin position="378"/>
        <end position="394"/>
    </location>
</feature>
<feature type="region of interest" description="Disordered" evidence="1">
    <location>
        <begin position="27"/>
        <end position="82"/>
    </location>
</feature>
<feature type="compositionally biased region" description="Basic and acidic residues" evidence="1">
    <location>
        <begin position="430"/>
        <end position="443"/>
    </location>
</feature>
<protein>
    <submittedName>
        <fullName evidence="2">Uncharacterized protein</fullName>
    </submittedName>
</protein>
<feature type="compositionally biased region" description="Polar residues" evidence="1">
    <location>
        <begin position="336"/>
        <end position="348"/>
    </location>
</feature>
<feature type="region of interest" description="Disordered" evidence="1">
    <location>
        <begin position="330"/>
        <end position="479"/>
    </location>
</feature>